<evidence type="ECO:0000313" key="3">
    <source>
        <dbReference type="Proteomes" id="UP000002669"/>
    </source>
</evidence>
<keyword evidence="3" id="KW-1185">Reference proteome</keyword>
<dbReference type="InParanoid" id="E4UW89"/>
<organism evidence="3">
    <name type="scientific">Arthroderma gypseum (strain ATCC MYA-4604 / CBS 118893)</name>
    <name type="common">Microsporum gypseum</name>
    <dbReference type="NCBI Taxonomy" id="535722"/>
    <lineage>
        <taxon>Eukaryota</taxon>
        <taxon>Fungi</taxon>
        <taxon>Dikarya</taxon>
        <taxon>Ascomycota</taxon>
        <taxon>Pezizomycotina</taxon>
        <taxon>Eurotiomycetes</taxon>
        <taxon>Eurotiomycetidae</taxon>
        <taxon>Onygenales</taxon>
        <taxon>Arthrodermataceae</taxon>
        <taxon>Nannizzia</taxon>
    </lineage>
</organism>
<evidence type="ECO:0000313" key="2">
    <source>
        <dbReference type="EMBL" id="EFR01697.1"/>
    </source>
</evidence>
<dbReference type="HOGENOM" id="CLU_2687330_0_0_1"/>
<gene>
    <name evidence="2" type="ORF">MGYG_04700</name>
</gene>
<feature type="region of interest" description="Disordered" evidence="1">
    <location>
        <begin position="1"/>
        <end position="25"/>
    </location>
</feature>
<dbReference type="AlphaFoldDB" id="E4UW89"/>
<evidence type="ECO:0000256" key="1">
    <source>
        <dbReference type="SAM" id="MobiDB-lite"/>
    </source>
</evidence>
<dbReference type="Proteomes" id="UP000002669">
    <property type="component" value="Unassembled WGS sequence"/>
</dbReference>
<reference evidence="3" key="1">
    <citation type="journal article" date="2012" name="MBio">
        <title>Comparative genome analysis of Trichophyton rubrum and related dermatophytes reveals candidate genes involved in infection.</title>
        <authorList>
            <person name="Martinez D.A."/>
            <person name="Oliver B.G."/>
            <person name="Graeser Y."/>
            <person name="Goldberg J.M."/>
            <person name="Li W."/>
            <person name="Martinez-Rossi N.M."/>
            <person name="Monod M."/>
            <person name="Shelest E."/>
            <person name="Barton R.C."/>
            <person name="Birch E."/>
            <person name="Brakhage A.A."/>
            <person name="Chen Z."/>
            <person name="Gurr S.J."/>
            <person name="Heiman D."/>
            <person name="Heitman J."/>
            <person name="Kosti I."/>
            <person name="Rossi A."/>
            <person name="Saif S."/>
            <person name="Samalova M."/>
            <person name="Saunders C.W."/>
            <person name="Shea T."/>
            <person name="Summerbell R.C."/>
            <person name="Xu J."/>
            <person name="Young S."/>
            <person name="Zeng Q."/>
            <person name="Birren B.W."/>
            <person name="Cuomo C.A."/>
            <person name="White T.C."/>
        </authorList>
    </citation>
    <scope>NUCLEOTIDE SEQUENCE [LARGE SCALE GENOMIC DNA]</scope>
    <source>
        <strain evidence="3">ATCC MYA-4604 / CBS 118893</strain>
    </source>
</reference>
<dbReference type="EMBL" id="DS989825">
    <property type="protein sequence ID" value="EFR01697.1"/>
    <property type="molecule type" value="Genomic_DNA"/>
</dbReference>
<proteinExistence type="predicted"/>
<protein>
    <submittedName>
        <fullName evidence="2">Uncharacterized protein</fullName>
    </submittedName>
</protein>
<dbReference type="RefSeq" id="XP_003172108.1">
    <property type="nucleotide sequence ID" value="XM_003172060.1"/>
</dbReference>
<dbReference type="VEuPathDB" id="FungiDB:MGYG_04700"/>
<accession>E4UW89</accession>
<dbReference type="GeneID" id="10027376"/>
<sequence length="74" mass="8098">MVDVATDEGMASALSEAEQQVPGRYSSPIETQSFITMFSYGVLKQELGRGISNPIKDRVSQETFSPINRTLSSI</sequence>
<name>E4UW89_ARTGP</name>